<proteinExistence type="predicted"/>
<feature type="transmembrane region" description="Helical" evidence="1">
    <location>
        <begin position="35"/>
        <end position="56"/>
    </location>
</feature>
<feature type="transmembrane region" description="Helical" evidence="1">
    <location>
        <begin position="90"/>
        <end position="112"/>
    </location>
</feature>
<sequence length="136" mass="14528">MEDNPVRQPDDANGSPFAPDKRPFAGNLSKYARPALIVGVLIAVVCIALLIIIFFLDSFNAATYSMTGKSVQDATDEARDIRDTYTGARIAAIVGLVVFGVVALASGVVLYLNRGNAPKEDYDDGEDVDFDDLAGQ</sequence>
<evidence type="ECO:0000256" key="1">
    <source>
        <dbReference type="SAM" id="Phobius"/>
    </source>
</evidence>
<name>A0AAW8DDW6_9MICC</name>
<dbReference type="Proteomes" id="UP001242995">
    <property type="component" value="Unassembled WGS sequence"/>
</dbReference>
<dbReference type="AlphaFoldDB" id="A0AAW8DDW6"/>
<dbReference type="RefSeq" id="WP_284991330.1">
    <property type="nucleotide sequence ID" value="NZ_JAUSRG010000001.1"/>
</dbReference>
<keyword evidence="1" id="KW-0472">Membrane</keyword>
<keyword evidence="1" id="KW-0812">Transmembrane</keyword>
<evidence type="ECO:0000313" key="2">
    <source>
        <dbReference type="EMBL" id="MDP9903369.1"/>
    </source>
</evidence>
<dbReference type="EMBL" id="JAUSTF010000002">
    <property type="protein sequence ID" value="MDQ0179978.1"/>
    <property type="molecule type" value="Genomic_DNA"/>
</dbReference>
<protein>
    <submittedName>
        <fullName evidence="2">ABC-type Fe3+ transport system permease subunit</fullName>
    </submittedName>
</protein>
<comment type="caution">
    <text evidence="2">The sequence shown here is derived from an EMBL/GenBank/DDBJ whole genome shotgun (WGS) entry which is preliminary data.</text>
</comment>
<evidence type="ECO:0000313" key="4">
    <source>
        <dbReference type="Proteomes" id="UP001230951"/>
    </source>
</evidence>
<reference evidence="2 4" key="1">
    <citation type="submission" date="2023-07" db="EMBL/GenBank/DDBJ databases">
        <title>Sorghum-associated microbial communities from plants grown in Nebraska, USA.</title>
        <authorList>
            <person name="Schachtman D."/>
        </authorList>
    </citation>
    <scope>NUCLEOTIDE SEQUENCE</scope>
    <source>
        <strain evidence="2">DS1006</strain>
        <strain evidence="3 4">DS1016</strain>
    </source>
</reference>
<evidence type="ECO:0000313" key="5">
    <source>
        <dbReference type="Proteomes" id="UP001242995"/>
    </source>
</evidence>
<organism evidence="2 5">
    <name type="scientific">Arthrobacter bambusae</name>
    <dbReference type="NCBI Taxonomy" id="1338426"/>
    <lineage>
        <taxon>Bacteria</taxon>
        <taxon>Bacillati</taxon>
        <taxon>Actinomycetota</taxon>
        <taxon>Actinomycetes</taxon>
        <taxon>Micrococcales</taxon>
        <taxon>Micrococcaceae</taxon>
        <taxon>Arthrobacter</taxon>
    </lineage>
</organism>
<keyword evidence="1" id="KW-1133">Transmembrane helix</keyword>
<dbReference type="Proteomes" id="UP001230951">
    <property type="component" value="Unassembled WGS sequence"/>
</dbReference>
<accession>A0AAW8DDW6</accession>
<gene>
    <name evidence="2" type="ORF">J2S90_000309</name>
    <name evidence="3" type="ORF">J2S93_001394</name>
</gene>
<keyword evidence="4" id="KW-1185">Reference proteome</keyword>
<dbReference type="EMBL" id="JAUSRG010000001">
    <property type="protein sequence ID" value="MDP9903369.1"/>
    <property type="molecule type" value="Genomic_DNA"/>
</dbReference>
<evidence type="ECO:0000313" key="3">
    <source>
        <dbReference type="EMBL" id="MDQ0179978.1"/>
    </source>
</evidence>